<evidence type="ECO:0000313" key="9">
    <source>
        <dbReference type="EMBL" id="VYT20664.1"/>
    </source>
</evidence>
<dbReference type="Gene3D" id="3.40.190.10">
    <property type="entry name" value="Periplasmic binding protein-like II"/>
    <property type="match status" value="2"/>
</dbReference>
<evidence type="ECO:0000256" key="1">
    <source>
        <dbReference type="ARBA" id="ARBA00008520"/>
    </source>
</evidence>
<reference evidence="9" key="1">
    <citation type="submission" date="2019-11" db="EMBL/GenBank/DDBJ databases">
        <authorList>
            <person name="Feng L."/>
        </authorList>
    </citation>
    <scope>NUCLEOTIDE SEQUENCE</scope>
    <source>
        <strain evidence="9">BbreveLFYP81</strain>
    </source>
</reference>
<dbReference type="PROSITE" id="PS51257">
    <property type="entry name" value="PROKAR_LIPOPROTEIN"/>
    <property type="match status" value="1"/>
</dbReference>
<dbReference type="RefSeq" id="WP_258900718.1">
    <property type="nucleotide sequence ID" value="NZ_CACRSN010000011.1"/>
</dbReference>
<keyword evidence="7" id="KW-0449">Lipoprotein</keyword>
<evidence type="ECO:0000256" key="6">
    <source>
        <dbReference type="ARBA" id="ARBA00023139"/>
    </source>
</evidence>
<evidence type="ECO:0000256" key="7">
    <source>
        <dbReference type="ARBA" id="ARBA00023288"/>
    </source>
</evidence>
<keyword evidence="5" id="KW-0472">Membrane</keyword>
<dbReference type="PANTHER" id="PTHR43649:SF33">
    <property type="entry name" value="POLYGALACTURONAN_RHAMNOGALACTURONAN-BINDING PROTEIN YTCQ"/>
    <property type="match status" value="1"/>
</dbReference>
<keyword evidence="4" id="KW-0732">Signal</keyword>
<keyword evidence="2" id="KW-0813">Transport</keyword>
<evidence type="ECO:0000256" key="2">
    <source>
        <dbReference type="ARBA" id="ARBA00022448"/>
    </source>
</evidence>
<keyword evidence="6" id="KW-0564">Palmitate</keyword>
<feature type="compositionally biased region" description="Polar residues" evidence="8">
    <location>
        <begin position="404"/>
        <end position="416"/>
    </location>
</feature>
<dbReference type="InterPro" id="IPR050490">
    <property type="entry name" value="Bact_solute-bd_prot1"/>
</dbReference>
<feature type="region of interest" description="Disordered" evidence="8">
    <location>
        <begin position="391"/>
        <end position="416"/>
    </location>
</feature>
<dbReference type="InterPro" id="IPR006059">
    <property type="entry name" value="SBP"/>
</dbReference>
<dbReference type="Pfam" id="PF01547">
    <property type="entry name" value="SBP_bac_1"/>
    <property type="match status" value="1"/>
</dbReference>
<gene>
    <name evidence="9" type="primary">msmE_3</name>
    <name evidence="9" type="ORF">BBLFYP81_02071</name>
</gene>
<dbReference type="AlphaFoldDB" id="A0A6N2URA9"/>
<accession>A0A6N2URA9</accession>
<dbReference type="GO" id="GO:0055085">
    <property type="term" value="P:transmembrane transport"/>
    <property type="evidence" value="ECO:0007669"/>
    <property type="project" value="InterPro"/>
</dbReference>
<dbReference type="EMBL" id="CACRSN010000011">
    <property type="protein sequence ID" value="VYT20664.1"/>
    <property type="molecule type" value="Genomic_DNA"/>
</dbReference>
<comment type="similarity">
    <text evidence="1">Belongs to the bacterial solute-binding protein 1 family.</text>
</comment>
<evidence type="ECO:0000256" key="5">
    <source>
        <dbReference type="ARBA" id="ARBA00023136"/>
    </source>
</evidence>
<proteinExistence type="inferred from homology"/>
<dbReference type="SUPFAM" id="SSF53850">
    <property type="entry name" value="Periplasmic binding protein-like II"/>
    <property type="match status" value="1"/>
</dbReference>
<keyword evidence="3" id="KW-1003">Cell membrane</keyword>
<protein>
    <submittedName>
        <fullName evidence="9">Multiple sugar-binding protein</fullName>
    </submittedName>
</protein>
<dbReference type="PROSITE" id="PS01037">
    <property type="entry name" value="SBP_BACTERIAL_1"/>
    <property type="match status" value="1"/>
</dbReference>
<sequence>MKNANKILAATCGVVMVVGLGACGSSSSSSTELEFMTGMATGSKQLKALTSVVDAFEKENPDVKVTLVPGTNSYESDLKVRLAAKNAPDLWNTHGWSRDRYSNFLEPLQDREWASRMNNTLDTAIRKEDKSFYALPLDAAITGIVYNKTVLDKAGVDATAIKTWDDFAAACDKVTATGATCLAASGKENWTAGDVVDYLASGMYTDNELKKLQDGTFDADKYAEVVTPVYEWARSKYFNVDYTSATADDVAKLIASDDCAFGFQPNSLAQSVENYNPDAKLGFMPYPSAVGDPYLISAEDYAIGVAKSSKNKDTALKLLDFLAQPENMKKLSDTTSNAPVFDDVEMNIGQLSDSYDYWVTEQKTVTVPVFDRVYLPNGMWSTLTTTTDGLITGQSSPKDAAKQMKTSFDSLYGQDS</sequence>
<evidence type="ECO:0000256" key="4">
    <source>
        <dbReference type="ARBA" id="ARBA00022729"/>
    </source>
</evidence>
<dbReference type="InterPro" id="IPR006061">
    <property type="entry name" value="SBP_1_CS"/>
</dbReference>
<evidence type="ECO:0000256" key="8">
    <source>
        <dbReference type="SAM" id="MobiDB-lite"/>
    </source>
</evidence>
<organism evidence="9">
    <name type="scientific">Bifidobacterium breve</name>
    <dbReference type="NCBI Taxonomy" id="1685"/>
    <lineage>
        <taxon>Bacteria</taxon>
        <taxon>Bacillati</taxon>
        <taxon>Actinomycetota</taxon>
        <taxon>Actinomycetes</taxon>
        <taxon>Bifidobacteriales</taxon>
        <taxon>Bifidobacteriaceae</taxon>
        <taxon>Bifidobacterium</taxon>
    </lineage>
</organism>
<name>A0A6N2URA9_BIFBR</name>
<evidence type="ECO:0000256" key="3">
    <source>
        <dbReference type="ARBA" id="ARBA00022475"/>
    </source>
</evidence>
<dbReference type="PANTHER" id="PTHR43649">
    <property type="entry name" value="ARABINOSE-BINDING PROTEIN-RELATED"/>
    <property type="match status" value="1"/>
</dbReference>